<proteinExistence type="predicted"/>
<keyword evidence="3" id="KW-0436">Ligase</keyword>
<dbReference type="AlphaFoldDB" id="A0A1Q5PNC4"/>
<dbReference type="STRING" id="1921764.BSR28_03265"/>
<protein>
    <submittedName>
        <fullName evidence="3">Long-chain fatty acid--CoA ligase</fullName>
    </submittedName>
</protein>
<dbReference type="Gene3D" id="3.30.300.30">
    <property type="match status" value="1"/>
</dbReference>
<dbReference type="Proteomes" id="UP000186785">
    <property type="component" value="Unassembled WGS sequence"/>
</dbReference>
<dbReference type="Pfam" id="PF00501">
    <property type="entry name" value="AMP-binding"/>
    <property type="match status" value="1"/>
</dbReference>
<sequence>MTSLTETLRQSYAPSVPFEVEVPEVTIPKVLENAAAFYPDRPAVDFLGNAFSYHELEDRALRAASVFRRAGVKRGDRVAFVMPNCPQHLIAFYGVLQLGGIVAEHNPLAPASQLEAQFKNHGAKVAVIWEKCFDDLAPIAARLKIKLITVDLTAAMNPIAHFAVNLPFKFVQRQREKLRPLEPVPNSVPKFEELMRVADPYEGACPAVPEDTAVLLHTGGTTGTPKAVELTHRNLVANTAMSAAWVPQLHEGAEVFAATLPFFHAFGMTLSLLAAVRMAATIMIFPAFDVDLIIAGQKRRPITFFPGVAPMFKRLYKAAIEKRVDFSSVRFSLSGAMPLNDQIARDWEDLTAGYIIEGYGMTEASPILLGNPVSHLRRPGTLGVPFPSTEVKIVDVEDPSVEVPEGEKGEIICRGPQVFKGYWNNPEETEACMYGDWIRTGDIGRVDQGMIVMADRKKELIITGGFNVYPSQVEEAVRTMPGIEEVAVVGVPDASSGERIVAAIVASGEASIDLEQVRAWAEKTLSHYALPKQITFMTELPRSQVGKVLRRSVREQLLNASESAQAGLQSAGAQLASLTESAGQTLRTLSEQAKQLTGQVMPGNSSGGAKVVDGGLEVVETVEGTVDGSEA</sequence>
<reference evidence="3 4" key="1">
    <citation type="submission" date="2016-11" db="EMBL/GenBank/DDBJ databases">
        <title>Actinomyces gypaetusis sp. nov. isolated from the vulture Gypaetus barbatus in Qinghai Tibet Plateau China.</title>
        <authorList>
            <person name="Meng X."/>
        </authorList>
    </citation>
    <scope>NUCLEOTIDE SEQUENCE [LARGE SCALE GENOMIC DNA]</scope>
    <source>
        <strain evidence="3 4">VUL4_2</strain>
    </source>
</reference>
<evidence type="ECO:0000313" key="3">
    <source>
        <dbReference type="EMBL" id="OKL48955.1"/>
    </source>
</evidence>
<dbReference type="PANTHER" id="PTHR43767:SF1">
    <property type="entry name" value="NONRIBOSOMAL PEPTIDE SYNTHASE PES1 (EUROFUNG)-RELATED"/>
    <property type="match status" value="1"/>
</dbReference>
<dbReference type="InterPro" id="IPR000873">
    <property type="entry name" value="AMP-dep_synth/lig_dom"/>
</dbReference>
<evidence type="ECO:0000259" key="2">
    <source>
        <dbReference type="Pfam" id="PF13193"/>
    </source>
</evidence>
<dbReference type="InterPro" id="IPR045851">
    <property type="entry name" value="AMP-bd_C_sf"/>
</dbReference>
<gene>
    <name evidence="3" type="ORF">BSR29_03695</name>
</gene>
<feature type="domain" description="AMP-dependent synthetase/ligase" evidence="1">
    <location>
        <begin position="31"/>
        <end position="423"/>
    </location>
</feature>
<dbReference type="InterPro" id="IPR020845">
    <property type="entry name" value="AMP-binding_CS"/>
</dbReference>
<comment type="caution">
    <text evidence="3">The sequence shown here is derived from an EMBL/GenBank/DDBJ whole genome shotgun (WGS) entry which is preliminary data.</text>
</comment>
<dbReference type="PROSITE" id="PS00455">
    <property type="entry name" value="AMP_BINDING"/>
    <property type="match status" value="1"/>
</dbReference>
<dbReference type="PANTHER" id="PTHR43767">
    <property type="entry name" value="LONG-CHAIN-FATTY-ACID--COA LIGASE"/>
    <property type="match status" value="1"/>
</dbReference>
<dbReference type="GO" id="GO:0016878">
    <property type="term" value="F:acid-thiol ligase activity"/>
    <property type="evidence" value="ECO:0007669"/>
    <property type="project" value="UniProtKB-ARBA"/>
</dbReference>
<dbReference type="OrthoDB" id="9803968at2"/>
<dbReference type="RefSeq" id="WP_073708943.1">
    <property type="nucleotide sequence ID" value="NZ_MQSU01000002.1"/>
</dbReference>
<keyword evidence="4" id="KW-1185">Reference proteome</keyword>
<organism evidence="3 4">
    <name type="scientific">Boudabousia liubingyangii</name>
    <dbReference type="NCBI Taxonomy" id="1921764"/>
    <lineage>
        <taxon>Bacteria</taxon>
        <taxon>Bacillati</taxon>
        <taxon>Actinomycetota</taxon>
        <taxon>Actinomycetes</taxon>
        <taxon>Actinomycetales</taxon>
        <taxon>Actinomycetaceae</taxon>
        <taxon>Boudabousia</taxon>
    </lineage>
</organism>
<dbReference type="Pfam" id="PF13193">
    <property type="entry name" value="AMP-binding_C"/>
    <property type="match status" value="1"/>
</dbReference>
<evidence type="ECO:0000313" key="4">
    <source>
        <dbReference type="Proteomes" id="UP000186785"/>
    </source>
</evidence>
<dbReference type="EMBL" id="MQSV01000002">
    <property type="protein sequence ID" value="OKL48955.1"/>
    <property type="molecule type" value="Genomic_DNA"/>
</dbReference>
<evidence type="ECO:0000259" key="1">
    <source>
        <dbReference type="Pfam" id="PF00501"/>
    </source>
</evidence>
<dbReference type="InterPro" id="IPR042099">
    <property type="entry name" value="ANL_N_sf"/>
</dbReference>
<accession>A0A1Q5PNC4</accession>
<name>A0A1Q5PNC4_9ACTO</name>
<feature type="domain" description="AMP-binding enzyme C-terminal" evidence="2">
    <location>
        <begin position="472"/>
        <end position="547"/>
    </location>
</feature>
<dbReference type="SUPFAM" id="SSF56801">
    <property type="entry name" value="Acetyl-CoA synthetase-like"/>
    <property type="match status" value="1"/>
</dbReference>
<dbReference type="InterPro" id="IPR025110">
    <property type="entry name" value="AMP-bd_C"/>
</dbReference>
<dbReference type="CDD" id="cd05936">
    <property type="entry name" value="FC-FACS_FadD_like"/>
    <property type="match status" value="1"/>
</dbReference>
<dbReference type="Gene3D" id="3.40.50.12780">
    <property type="entry name" value="N-terminal domain of ligase-like"/>
    <property type="match status" value="1"/>
</dbReference>
<dbReference type="InterPro" id="IPR050237">
    <property type="entry name" value="ATP-dep_AMP-bd_enzyme"/>
</dbReference>